<feature type="compositionally biased region" description="Polar residues" evidence="6">
    <location>
        <begin position="121"/>
        <end position="139"/>
    </location>
</feature>
<sequence>MHSDSDGRRTGATGTTSKSESKKRKPFSELTNAGTPRRLLKQPKPAPPPPSTPLGTSVRSTDSGIPTSTPRANASVLKPAPPPPSTPLDISVRSTDSGIPTSTPRANASVLKPAPLPPSTPLGSSVRSPDSGIPTSTPRANASALNSGGNAVNYNESQLLNVYSRRRHSARGKMSKGKEPCTISSCPPLQRIMSSKGKLVDDTNADLKMSLSVLLPEKKRSYTVADVINKPILPPDFTEKQKAYFADVDAFELLEEFSSDSDS</sequence>
<evidence type="ECO:0000313" key="8">
    <source>
        <dbReference type="EMBL" id="WOL18006.1"/>
    </source>
</evidence>
<gene>
    <name evidence="8" type="ORF">Cni_G26799</name>
</gene>
<feature type="compositionally biased region" description="Polar residues" evidence="6">
    <location>
        <begin position="92"/>
        <end position="106"/>
    </location>
</feature>
<feature type="compositionally biased region" description="Polar residues" evidence="6">
    <location>
        <begin position="53"/>
        <end position="72"/>
    </location>
</feature>
<dbReference type="InterPro" id="IPR057337">
    <property type="entry name" value="Sororin_C"/>
</dbReference>
<keyword evidence="2" id="KW-0498">Mitosis</keyword>
<feature type="compositionally biased region" description="Low complexity" evidence="6">
    <location>
        <begin position="140"/>
        <end position="152"/>
    </location>
</feature>
<accession>A0AAQ3QMD9</accession>
<dbReference type="EMBL" id="CP136897">
    <property type="protein sequence ID" value="WOL18006.1"/>
    <property type="molecule type" value="Genomic_DNA"/>
</dbReference>
<keyword evidence="1" id="KW-0132">Cell division</keyword>
<name>A0AAQ3QMD9_9LILI</name>
<evidence type="ECO:0000256" key="4">
    <source>
        <dbReference type="ARBA" id="ARBA00023306"/>
    </source>
</evidence>
<dbReference type="Pfam" id="PF25220">
    <property type="entry name" value="Sororin_C"/>
    <property type="match status" value="1"/>
</dbReference>
<evidence type="ECO:0000313" key="9">
    <source>
        <dbReference type="Proteomes" id="UP001327560"/>
    </source>
</evidence>
<organism evidence="8 9">
    <name type="scientific">Canna indica</name>
    <name type="common">Indian-shot</name>
    <dbReference type="NCBI Taxonomy" id="4628"/>
    <lineage>
        <taxon>Eukaryota</taxon>
        <taxon>Viridiplantae</taxon>
        <taxon>Streptophyta</taxon>
        <taxon>Embryophyta</taxon>
        <taxon>Tracheophyta</taxon>
        <taxon>Spermatophyta</taxon>
        <taxon>Magnoliopsida</taxon>
        <taxon>Liliopsida</taxon>
        <taxon>Zingiberales</taxon>
        <taxon>Cannaceae</taxon>
        <taxon>Canna</taxon>
    </lineage>
</organism>
<keyword evidence="4" id="KW-0131">Cell cycle</keyword>
<proteinExistence type="inferred from homology"/>
<reference evidence="8 9" key="1">
    <citation type="submission" date="2023-10" db="EMBL/GenBank/DDBJ databases">
        <title>Chromosome-scale genome assembly provides insights into flower coloration mechanisms of Canna indica.</title>
        <authorList>
            <person name="Li C."/>
        </authorList>
    </citation>
    <scope>NUCLEOTIDE SEQUENCE [LARGE SCALE GENOMIC DNA]</scope>
    <source>
        <tissue evidence="8">Flower</tissue>
    </source>
</reference>
<keyword evidence="9" id="KW-1185">Reference proteome</keyword>
<evidence type="ECO:0000256" key="6">
    <source>
        <dbReference type="SAM" id="MobiDB-lite"/>
    </source>
</evidence>
<evidence type="ECO:0000256" key="2">
    <source>
        <dbReference type="ARBA" id="ARBA00022776"/>
    </source>
</evidence>
<dbReference type="Proteomes" id="UP001327560">
    <property type="component" value="Chromosome 8"/>
</dbReference>
<dbReference type="PANTHER" id="PTHR35740">
    <property type="entry name" value="OS12G0111700 PROTEIN"/>
    <property type="match status" value="1"/>
</dbReference>
<evidence type="ECO:0000256" key="5">
    <source>
        <dbReference type="ARBA" id="ARBA00093465"/>
    </source>
</evidence>
<keyword evidence="3" id="KW-0539">Nucleus</keyword>
<feature type="region of interest" description="Disordered" evidence="6">
    <location>
        <begin position="1"/>
        <end position="152"/>
    </location>
</feature>
<evidence type="ECO:0000259" key="7">
    <source>
        <dbReference type="Pfam" id="PF25220"/>
    </source>
</evidence>
<dbReference type="PANTHER" id="PTHR35740:SF1">
    <property type="entry name" value="OS12G0111700 PROTEIN"/>
    <property type="match status" value="1"/>
</dbReference>
<protein>
    <recommendedName>
        <fullName evidence="7">Sororin C-terminal region domain-containing protein</fullName>
    </recommendedName>
</protein>
<dbReference type="GO" id="GO:0005634">
    <property type="term" value="C:nucleus"/>
    <property type="evidence" value="ECO:0007669"/>
    <property type="project" value="UniProtKB-SubCell"/>
</dbReference>
<dbReference type="GO" id="GO:0051301">
    <property type="term" value="P:cell division"/>
    <property type="evidence" value="ECO:0007669"/>
    <property type="project" value="UniProtKB-KW"/>
</dbReference>
<comment type="similarity">
    <text evidence="5">Belongs to the sororin family.</text>
</comment>
<evidence type="ECO:0000256" key="3">
    <source>
        <dbReference type="ARBA" id="ARBA00023242"/>
    </source>
</evidence>
<dbReference type="AlphaFoldDB" id="A0AAQ3QMD9"/>
<feature type="domain" description="Sororin C-terminal region" evidence="7">
    <location>
        <begin position="236"/>
        <end position="256"/>
    </location>
</feature>
<evidence type="ECO:0000256" key="1">
    <source>
        <dbReference type="ARBA" id="ARBA00022618"/>
    </source>
</evidence>